<name>A0A1W0WZX8_HYPEX</name>
<dbReference type="EMBL" id="MTYJ01000028">
    <property type="protein sequence ID" value="OQV20759.1"/>
    <property type="molecule type" value="Genomic_DNA"/>
</dbReference>
<dbReference type="GO" id="GO:0005783">
    <property type="term" value="C:endoplasmic reticulum"/>
    <property type="evidence" value="ECO:0007669"/>
    <property type="project" value="TreeGrafter"/>
</dbReference>
<sequence>MPDLDRLLGGLKGITFCSLMILSSSLGAVFVLFPILPLLFLNRKLFRWLADNIIALWESYPVALLHIMCGVDVRVFGDEIDPEENSMLIMNHRTRLDWLFLWTALYPRALPHHKIILKKDLKFVPGCGWSMQAAAFLFLDRKWETDQELFRSAVEYVRHDGRKVNMLLFPEGTDLNPKSRGRSDAFAVTNGRPKLEHCLYPRVLGFTFLYEMMRTNKVMDAVYDITVAYPKDIIQAEKDLILRGPPKAIYFHVKRYATADLPQIQSDLETWLGTRWVEKEQTLSKFYEKNCFSAEMKGRRLNAIPLLYVSCIAWTGLVTFWLWLLSSFLIADLYFIAAMVVYSVITFYLNGIDRFELTRFKGETASQG</sequence>
<feature type="transmembrane region" description="Helical" evidence="4">
    <location>
        <begin position="20"/>
        <end position="41"/>
    </location>
</feature>
<organism evidence="6 7">
    <name type="scientific">Hypsibius exemplaris</name>
    <name type="common">Freshwater tardigrade</name>
    <dbReference type="NCBI Taxonomy" id="2072580"/>
    <lineage>
        <taxon>Eukaryota</taxon>
        <taxon>Metazoa</taxon>
        <taxon>Ecdysozoa</taxon>
        <taxon>Tardigrada</taxon>
        <taxon>Eutardigrada</taxon>
        <taxon>Parachela</taxon>
        <taxon>Hypsibioidea</taxon>
        <taxon>Hypsibiidae</taxon>
        <taxon>Hypsibius</taxon>
    </lineage>
</organism>
<dbReference type="OrthoDB" id="186786at2759"/>
<dbReference type="Proteomes" id="UP000192578">
    <property type="component" value="Unassembled WGS sequence"/>
</dbReference>
<evidence type="ECO:0000259" key="5">
    <source>
        <dbReference type="SMART" id="SM00563"/>
    </source>
</evidence>
<evidence type="ECO:0000256" key="2">
    <source>
        <dbReference type="ARBA" id="ARBA00022679"/>
    </source>
</evidence>
<feature type="domain" description="Phospholipid/glycerol acyltransferase" evidence="5">
    <location>
        <begin position="86"/>
        <end position="207"/>
    </location>
</feature>
<proteinExistence type="inferred from homology"/>
<dbReference type="Pfam" id="PF01553">
    <property type="entry name" value="Acyltransferase"/>
    <property type="match status" value="1"/>
</dbReference>
<protein>
    <submittedName>
        <fullName evidence="6">Lysocardiolipin acyltransferase 1</fullName>
    </submittedName>
</protein>
<evidence type="ECO:0000313" key="6">
    <source>
        <dbReference type="EMBL" id="OQV20759.1"/>
    </source>
</evidence>
<accession>A0A1W0WZX8</accession>
<reference evidence="7" key="1">
    <citation type="submission" date="2017-01" db="EMBL/GenBank/DDBJ databases">
        <title>Comparative genomics of anhydrobiosis in the tardigrade Hypsibius dujardini.</title>
        <authorList>
            <person name="Yoshida Y."/>
            <person name="Koutsovoulos G."/>
            <person name="Laetsch D."/>
            <person name="Stevens L."/>
            <person name="Kumar S."/>
            <person name="Horikawa D."/>
            <person name="Ishino K."/>
            <person name="Komine S."/>
            <person name="Tomita M."/>
            <person name="Blaxter M."/>
            <person name="Arakawa K."/>
        </authorList>
    </citation>
    <scope>NUCLEOTIDE SEQUENCE [LARGE SCALE GENOMIC DNA]</scope>
    <source>
        <strain evidence="7">Z151</strain>
    </source>
</reference>
<dbReference type="SMART" id="SM00563">
    <property type="entry name" value="PlsC"/>
    <property type="match status" value="1"/>
</dbReference>
<dbReference type="Pfam" id="PF16076">
    <property type="entry name" value="Acyltransf_C"/>
    <property type="match status" value="1"/>
</dbReference>
<keyword evidence="2" id="KW-0808">Transferase</keyword>
<keyword evidence="4" id="KW-0472">Membrane</keyword>
<keyword evidence="4" id="KW-1133">Transmembrane helix</keyword>
<feature type="transmembrane region" description="Helical" evidence="4">
    <location>
        <begin position="330"/>
        <end position="349"/>
    </location>
</feature>
<evidence type="ECO:0000256" key="1">
    <source>
        <dbReference type="ARBA" id="ARBA00008655"/>
    </source>
</evidence>
<dbReference type="PANTHER" id="PTHR10983">
    <property type="entry name" value="1-ACYLGLYCEROL-3-PHOSPHATE ACYLTRANSFERASE-RELATED"/>
    <property type="match status" value="1"/>
</dbReference>
<dbReference type="GO" id="GO:0016746">
    <property type="term" value="F:acyltransferase activity"/>
    <property type="evidence" value="ECO:0007669"/>
    <property type="project" value="UniProtKB-KW"/>
</dbReference>
<comment type="caution">
    <text evidence="6">The sequence shown here is derived from an EMBL/GenBank/DDBJ whole genome shotgun (WGS) entry which is preliminary data.</text>
</comment>
<dbReference type="GO" id="GO:0036149">
    <property type="term" value="P:phosphatidylinositol acyl-chain remodeling"/>
    <property type="evidence" value="ECO:0007669"/>
    <property type="project" value="TreeGrafter"/>
</dbReference>
<dbReference type="SUPFAM" id="SSF69593">
    <property type="entry name" value="Glycerol-3-phosphate (1)-acyltransferase"/>
    <property type="match status" value="1"/>
</dbReference>
<dbReference type="InterPro" id="IPR032098">
    <property type="entry name" value="Acyltransf_C"/>
</dbReference>
<evidence type="ECO:0000256" key="4">
    <source>
        <dbReference type="SAM" id="Phobius"/>
    </source>
</evidence>
<keyword evidence="7" id="KW-1185">Reference proteome</keyword>
<keyword evidence="4" id="KW-0812">Transmembrane</keyword>
<dbReference type="PANTHER" id="PTHR10983:SF16">
    <property type="entry name" value="LYSOCARDIOLIPIN ACYLTRANSFERASE 1"/>
    <property type="match status" value="1"/>
</dbReference>
<dbReference type="InterPro" id="IPR002123">
    <property type="entry name" value="Plipid/glycerol_acylTrfase"/>
</dbReference>
<dbReference type="AlphaFoldDB" id="A0A1W0WZX8"/>
<keyword evidence="3 6" id="KW-0012">Acyltransferase</keyword>
<feature type="transmembrane region" description="Helical" evidence="4">
    <location>
        <begin position="306"/>
        <end position="324"/>
    </location>
</feature>
<gene>
    <name evidence="6" type="ORF">BV898_05338</name>
</gene>
<evidence type="ECO:0000256" key="3">
    <source>
        <dbReference type="ARBA" id="ARBA00023315"/>
    </source>
</evidence>
<dbReference type="CDD" id="cd07990">
    <property type="entry name" value="LPLAT_LCLAT1-like"/>
    <property type="match status" value="1"/>
</dbReference>
<evidence type="ECO:0000313" key="7">
    <source>
        <dbReference type="Proteomes" id="UP000192578"/>
    </source>
</evidence>
<comment type="similarity">
    <text evidence="1">Belongs to the 1-acyl-sn-glycerol-3-phosphate acyltransferase family.</text>
</comment>